<dbReference type="OrthoDB" id="9802846at2"/>
<protein>
    <submittedName>
        <fullName evidence="2">Baseplate assembly protein</fullName>
    </submittedName>
</protein>
<feature type="domain" description="IraD/Gp25-like" evidence="1">
    <location>
        <begin position="34"/>
        <end position="123"/>
    </location>
</feature>
<evidence type="ECO:0000313" key="3">
    <source>
        <dbReference type="Proteomes" id="UP000256838"/>
    </source>
</evidence>
<comment type="caution">
    <text evidence="2">The sequence shown here is derived from an EMBL/GenBank/DDBJ whole genome shotgun (WGS) entry which is preliminary data.</text>
</comment>
<dbReference type="Proteomes" id="UP000256838">
    <property type="component" value="Unassembled WGS sequence"/>
</dbReference>
<evidence type="ECO:0000313" key="2">
    <source>
        <dbReference type="EMBL" id="RDU97340.1"/>
    </source>
</evidence>
<dbReference type="AlphaFoldDB" id="A0A3D8JWU1"/>
<dbReference type="Pfam" id="PF04965">
    <property type="entry name" value="GPW_gp25"/>
    <property type="match status" value="1"/>
</dbReference>
<dbReference type="SUPFAM" id="SSF160719">
    <property type="entry name" value="gpW/gp25-like"/>
    <property type="match status" value="1"/>
</dbReference>
<dbReference type="EMBL" id="QRGA01000010">
    <property type="protein sequence ID" value="RDU97340.1"/>
    <property type="molecule type" value="Genomic_DNA"/>
</dbReference>
<sequence length="138" mass="15634">MLINNDFLGRGFSFPLKVVKDYQRSRSTLEWANEQEDIRQAVWIILATAPGERVMNPTFGCRLQELVFAERNAATRALAERYVRQSLAELEPRIDIDQVAVTYDGANGGGMQVSIDYTVTSTNRPDNIVFPFTPFTSR</sequence>
<keyword evidence="3" id="KW-1185">Reference proteome</keyword>
<organism evidence="2 3">
    <name type="scientific">Trinickia dinghuensis</name>
    <dbReference type="NCBI Taxonomy" id="2291023"/>
    <lineage>
        <taxon>Bacteria</taxon>
        <taxon>Pseudomonadati</taxon>
        <taxon>Pseudomonadota</taxon>
        <taxon>Betaproteobacteria</taxon>
        <taxon>Burkholderiales</taxon>
        <taxon>Burkholderiaceae</taxon>
        <taxon>Trinickia</taxon>
    </lineage>
</organism>
<dbReference type="InterPro" id="IPR007048">
    <property type="entry name" value="IraD/Gp25-like"/>
</dbReference>
<proteinExistence type="predicted"/>
<accession>A0A3D8JWU1</accession>
<evidence type="ECO:0000259" key="1">
    <source>
        <dbReference type="Pfam" id="PF04965"/>
    </source>
</evidence>
<dbReference type="Gene3D" id="3.10.450.40">
    <property type="match status" value="1"/>
</dbReference>
<name>A0A3D8JWU1_9BURK</name>
<gene>
    <name evidence="2" type="ORF">DWV00_19105</name>
</gene>
<dbReference type="RefSeq" id="WP_115535151.1">
    <property type="nucleotide sequence ID" value="NZ_QRGA01000010.1"/>
</dbReference>
<reference evidence="2 3" key="1">
    <citation type="submission" date="2018-08" db="EMBL/GenBank/DDBJ databases">
        <title>Paraburkholderia sp. DHOM06 isolated from forest soil.</title>
        <authorList>
            <person name="Gao Z.-H."/>
            <person name="Qiu L.-H."/>
        </authorList>
    </citation>
    <scope>NUCLEOTIDE SEQUENCE [LARGE SCALE GENOMIC DNA]</scope>
    <source>
        <strain evidence="2 3">DHOM06</strain>
    </source>
</reference>